<proteinExistence type="predicted"/>
<evidence type="ECO:0000256" key="2">
    <source>
        <dbReference type="ARBA" id="ARBA00022771"/>
    </source>
</evidence>
<sequence>MSESKILSLCATCSKENAKYRCGNCKKSWYCSQECQKADWKSHKPKCNYDAEKLISLVIVKGEEVWEQKVPRVETDPTNGWIPCKITEMIGVPVMVKRWASYTQIPSSEKGIFLMVDPITGLAGPEWQQGCGIIAFARKDRTDMTVQLFWDLYSYIFHLMDYYTDDGFNYNQFRQRKLNYESFRVYQEEEHRLQEEFRQLNPAL</sequence>
<dbReference type="AlphaFoldDB" id="A0A813QKT6"/>
<name>A0A813QKT6_9BILA</name>
<keyword evidence="1" id="KW-0479">Metal-binding</keyword>
<dbReference type="InterPro" id="IPR002893">
    <property type="entry name" value="Znf_MYND"/>
</dbReference>
<feature type="domain" description="MYND-type" evidence="5">
    <location>
        <begin position="10"/>
        <end position="47"/>
    </location>
</feature>
<dbReference type="EMBL" id="CAJNOC010000501">
    <property type="protein sequence ID" value="CAF0769184.1"/>
    <property type="molecule type" value="Genomic_DNA"/>
</dbReference>
<keyword evidence="7" id="KW-1185">Reference proteome</keyword>
<gene>
    <name evidence="6" type="ORF">OXX778_LOCUS4858</name>
</gene>
<keyword evidence="2 4" id="KW-0863">Zinc-finger</keyword>
<dbReference type="Pfam" id="PF01753">
    <property type="entry name" value="zf-MYND"/>
    <property type="match status" value="1"/>
</dbReference>
<dbReference type="GO" id="GO:0008270">
    <property type="term" value="F:zinc ion binding"/>
    <property type="evidence" value="ECO:0007669"/>
    <property type="project" value="UniProtKB-KW"/>
</dbReference>
<dbReference type="Proteomes" id="UP000663879">
    <property type="component" value="Unassembled WGS sequence"/>
</dbReference>
<reference evidence="6" key="1">
    <citation type="submission" date="2021-02" db="EMBL/GenBank/DDBJ databases">
        <authorList>
            <person name="Nowell W R."/>
        </authorList>
    </citation>
    <scope>NUCLEOTIDE SEQUENCE</scope>
    <source>
        <strain evidence="6">Ploen Becks lab</strain>
    </source>
</reference>
<organism evidence="6 7">
    <name type="scientific">Brachionus calyciflorus</name>
    <dbReference type="NCBI Taxonomy" id="104777"/>
    <lineage>
        <taxon>Eukaryota</taxon>
        <taxon>Metazoa</taxon>
        <taxon>Spiralia</taxon>
        <taxon>Gnathifera</taxon>
        <taxon>Rotifera</taxon>
        <taxon>Eurotatoria</taxon>
        <taxon>Monogononta</taxon>
        <taxon>Pseudotrocha</taxon>
        <taxon>Ploima</taxon>
        <taxon>Brachionidae</taxon>
        <taxon>Brachionus</taxon>
    </lineage>
</organism>
<dbReference type="OrthoDB" id="5282002at2759"/>
<comment type="caution">
    <text evidence="6">The sequence shown here is derived from an EMBL/GenBank/DDBJ whole genome shotgun (WGS) entry which is preliminary data.</text>
</comment>
<dbReference type="SUPFAM" id="SSF144232">
    <property type="entry name" value="HIT/MYND zinc finger-like"/>
    <property type="match status" value="1"/>
</dbReference>
<accession>A0A813QKT6</accession>
<evidence type="ECO:0000256" key="4">
    <source>
        <dbReference type="PROSITE-ProRule" id="PRU00134"/>
    </source>
</evidence>
<evidence type="ECO:0000256" key="3">
    <source>
        <dbReference type="ARBA" id="ARBA00022833"/>
    </source>
</evidence>
<evidence type="ECO:0000256" key="1">
    <source>
        <dbReference type="ARBA" id="ARBA00022723"/>
    </source>
</evidence>
<evidence type="ECO:0000313" key="7">
    <source>
        <dbReference type="Proteomes" id="UP000663879"/>
    </source>
</evidence>
<dbReference type="PROSITE" id="PS50865">
    <property type="entry name" value="ZF_MYND_2"/>
    <property type="match status" value="1"/>
</dbReference>
<dbReference type="Gene3D" id="6.10.140.2220">
    <property type="match status" value="1"/>
</dbReference>
<keyword evidence="3" id="KW-0862">Zinc</keyword>
<protein>
    <recommendedName>
        <fullName evidence="5">MYND-type domain-containing protein</fullName>
    </recommendedName>
</protein>
<dbReference type="PROSITE" id="PS01360">
    <property type="entry name" value="ZF_MYND_1"/>
    <property type="match status" value="1"/>
</dbReference>
<evidence type="ECO:0000259" key="5">
    <source>
        <dbReference type="PROSITE" id="PS50865"/>
    </source>
</evidence>
<evidence type="ECO:0000313" key="6">
    <source>
        <dbReference type="EMBL" id="CAF0769184.1"/>
    </source>
</evidence>